<reference evidence="1" key="1">
    <citation type="submission" date="2020-03" db="EMBL/GenBank/DDBJ databases">
        <title>A high-quality chromosome-level genome assembly of a woody plant with both climbing and erect habits, Rhamnella rubrinervis.</title>
        <authorList>
            <person name="Lu Z."/>
            <person name="Yang Y."/>
            <person name="Zhu X."/>
            <person name="Sun Y."/>
        </authorList>
    </citation>
    <scope>NUCLEOTIDE SEQUENCE</scope>
    <source>
        <strain evidence="1">BYM</strain>
        <tissue evidence="1">Leaf</tissue>
    </source>
</reference>
<sequence length="183" mass="20281">MLYGKSKATPTTSTCLGAQPTKSKFWQLAATRRSTSNLKVYLQHPVHSETPVQIPYYTGASITSGLSTRVRSFLPPEVTTKVKKIDRAVTGETTRSRNVEIESANRTLFFVFFDAEVDSENRGFLLGGGLDGVQRDDVAATYPQRGNGLILEDILDFHNAILLPTLDSLTLNIAWHLLGVKYY</sequence>
<evidence type="ECO:0000313" key="2">
    <source>
        <dbReference type="Proteomes" id="UP000796880"/>
    </source>
</evidence>
<accession>A0A8K0GTY4</accession>
<comment type="caution">
    <text evidence="1">The sequence shown here is derived from an EMBL/GenBank/DDBJ whole genome shotgun (WGS) entry which is preliminary data.</text>
</comment>
<name>A0A8K0GTY4_9ROSA</name>
<organism evidence="1 2">
    <name type="scientific">Rhamnella rubrinervis</name>
    <dbReference type="NCBI Taxonomy" id="2594499"/>
    <lineage>
        <taxon>Eukaryota</taxon>
        <taxon>Viridiplantae</taxon>
        <taxon>Streptophyta</taxon>
        <taxon>Embryophyta</taxon>
        <taxon>Tracheophyta</taxon>
        <taxon>Spermatophyta</taxon>
        <taxon>Magnoliopsida</taxon>
        <taxon>eudicotyledons</taxon>
        <taxon>Gunneridae</taxon>
        <taxon>Pentapetalae</taxon>
        <taxon>rosids</taxon>
        <taxon>fabids</taxon>
        <taxon>Rosales</taxon>
        <taxon>Rhamnaceae</taxon>
        <taxon>rhamnoid group</taxon>
        <taxon>Rhamneae</taxon>
        <taxon>Rhamnella</taxon>
    </lineage>
</organism>
<evidence type="ECO:0000313" key="1">
    <source>
        <dbReference type="EMBL" id="KAF3438234.1"/>
    </source>
</evidence>
<gene>
    <name evidence="1" type="ORF">FNV43_RR20995</name>
</gene>
<dbReference type="Proteomes" id="UP000796880">
    <property type="component" value="Unassembled WGS sequence"/>
</dbReference>
<protein>
    <submittedName>
        <fullName evidence="1">Uncharacterized protein</fullName>
    </submittedName>
</protein>
<dbReference type="EMBL" id="VOIH02000009">
    <property type="protein sequence ID" value="KAF3438234.1"/>
    <property type="molecule type" value="Genomic_DNA"/>
</dbReference>
<keyword evidence="2" id="KW-1185">Reference proteome</keyword>
<dbReference type="AlphaFoldDB" id="A0A8K0GTY4"/>
<proteinExistence type="predicted"/>